<proteinExistence type="predicted"/>
<dbReference type="RefSeq" id="WP_093620995.1">
    <property type="nucleotide sequence ID" value="NZ_BOMT01000077.1"/>
</dbReference>
<evidence type="ECO:0008006" key="4">
    <source>
        <dbReference type="Google" id="ProtNLM"/>
    </source>
</evidence>
<keyword evidence="1" id="KW-0812">Transmembrane</keyword>
<dbReference type="Proteomes" id="UP000199645">
    <property type="component" value="Unassembled WGS sequence"/>
</dbReference>
<keyword evidence="1" id="KW-0472">Membrane</keyword>
<sequence>MSAALGERFGTGLLSQAAAMIYTLLVVEALVLVTAGPGVALLALLDRDASNLPLAALCLLPAGPALSAAIYALHRRRLDLTDLHPGAAFVRGYRLNAAGSLKVWAPWLLLISLNLAGPGPAQWIVIAVATMWMLNALVITSLFVFRLRDVARLSAYLLIRSFGVTVGNACLIVVALAGVWLWSEAVLALAASLLVLALLGNARPLIAVVRKEFVA</sequence>
<feature type="transmembrane region" description="Helical" evidence="1">
    <location>
        <begin position="51"/>
        <end position="74"/>
    </location>
</feature>
<feature type="transmembrane region" description="Helical" evidence="1">
    <location>
        <begin position="21"/>
        <end position="45"/>
    </location>
</feature>
<accession>A0A1I2L2E9</accession>
<feature type="transmembrane region" description="Helical" evidence="1">
    <location>
        <begin position="157"/>
        <end position="182"/>
    </location>
</feature>
<keyword evidence="1" id="KW-1133">Transmembrane helix</keyword>
<feature type="transmembrane region" description="Helical" evidence="1">
    <location>
        <begin position="95"/>
        <end position="117"/>
    </location>
</feature>
<dbReference type="STRING" id="35752.SAMN05421541_1198"/>
<evidence type="ECO:0000313" key="2">
    <source>
        <dbReference type="EMBL" id="SFF71627.1"/>
    </source>
</evidence>
<dbReference type="OrthoDB" id="4211860at2"/>
<organism evidence="2 3">
    <name type="scientific">Actinoplanes philippinensis</name>
    <dbReference type="NCBI Taxonomy" id="35752"/>
    <lineage>
        <taxon>Bacteria</taxon>
        <taxon>Bacillati</taxon>
        <taxon>Actinomycetota</taxon>
        <taxon>Actinomycetes</taxon>
        <taxon>Micromonosporales</taxon>
        <taxon>Micromonosporaceae</taxon>
        <taxon>Actinoplanes</taxon>
    </lineage>
</organism>
<evidence type="ECO:0000313" key="3">
    <source>
        <dbReference type="Proteomes" id="UP000199645"/>
    </source>
</evidence>
<protein>
    <recommendedName>
        <fullName evidence="4">DUF624 domain-containing protein</fullName>
    </recommendedName>
</protein>
<keyword evidence="3" id="KW-1185">Reference proteome</keyword>
<name>A0A1I2L2E9_9ACTN</name>
<gene>
    <name evidence="2" type="ORF">SAMN05421541_1198</name>
</gene>
<feature type="transmembrane region" description="Helical" evidence="1">
    <location>
        <begin position="123"/>
        <end position="145"/>
    </location>
</feature>
<dbReference type="AlphaFoldDB" id="A0A1I2L2E9"/>
<feature type="transmembrane region" description="Helical" evidence="1">
    <location>
        <begin position="188"/>
        <end position="209"/>
    </location>
</feature>
<dbReference type="EMBL" id="FONV01000019">
    <property type="protein sequence ID" value="SFF71627.1"/>
    <property type="molecule type" value="Genomic_DNA"/>
</dbReference>
<reference evidence="2 3" key="1">
    <citation type="submission" date="2016-10" db="EMBL/GenBank/DDBJ databases">
        <authorList>
            <person name="de Groot N.N."/>
        </authorList>
    </citation>
    <scope>NUCLEOTIDE SEQUENCE [LARGE SCALE GENOMIC DNA]</scope>
    <source>
        <strain evidence="2 3">DSM 43019</strain>
    </source>
</reference>
<evidence type="ECO:0000256" key="1">
    <source>
        <dbReference type="SAM" id="Phobius"/>
    </source>
</evidence>